<evidence type="ECO:0000256" key="3">
    <source>
        <dbReference type="ARBA" id="ARBA00023002"/>
    </source>
</evidence>
<dbReference type="STRING" id="1121927.GOHSU_18_01420"/>
<dbReference type="InterPro" id="IPR024072">
    <property type="entry name" value="DHFR-like_dom_sf"/>
</dbReference>
<protein>
    <recommendedName>
        <fullName evidence="5">Bacterial bifunctional deaminase-reductase C-terminal domain-containing protein</fullName>
    </recommendedName>
</protein>
<dbReference type="Proteomes" id="UP000053405">
    <property type="component" value="Unassembled WGS sequence"/>
</dbReference>
<dbReference type="EMBL" id="BANT01000018">
    <property type="protein sequence ID" value="GAC57387.1"/>
    <property type="molecule type" value="Genomic_DNA"/>
</dbReference>
<dbReference type="PANTHER" id="PTHR38011:SF7">
    <property type="entry name" value="2,5-DIAMINO-6-RIBOSYLAMINO-4(3H)-PYRIMIDINONE 5'-PHOSPHATE REDUCTASE"/>
    <property type="match status" value="1"/>
</dbReference>
<gene>
    <name evidence="6" type="ORF">GOHSU_18_01420</name>
</gene>
<dbReference type="Pfam" id="PF01872">
    <property type="entry name" value="RibD_C"/>
    <property type="match status" value="1"/>
</dbReference>
<evidence type="ECO:0000256" key="1">
    <source>
        <dbReference type="ARBA" id="ARBA00005104"/>
    </source>
</evidence>
<feature type="domain" description="Bacterial bifunctional deaminase-reductase C-terminal" evidence="5">
    <location>
        <begin position="40"/>
        <end position="216"/>
    </location>
</feature>
<dbReference type="AlphaFoldDB" id="L7LBE8"/>
<accession>L7LBE8</accession>
<sequence length="263" mass="27238">MFLLHKATQVTTSPTSGADPAPWLREQYAFAGSRPDGRPRLRANMVSAIDGGATADGKSGALGSPGDRLLFGLLRELSDAVLVGASTAVTENYRVPEPRPDGTRPALILSSRSLSIPDDYATAFDPGTLIATCTQAPPEQRRRLTQAGATLVDCGTDTVEPTLLLEALAERGFERITCEGGPRFLAELIAAGALDQLAVTLSPHLVGGNAPRIAHGASPAGGMAGASLQHLIGDDDGFLYFLWNTAPTSVADGTDEAGSSASD</sequence>
<name>L7LBE8_9ACTN</name>
<keyword evidence="3" id="KW-0560">Oxidoreductase</keyword>
<evidence type="ECO:0000259" key="5">
    <source>
        <dbReference type="Pfam" id="PF01872"/>
    </source>
</evidence>
<dbReference type="eggNOG" id="COG1985">
    <property type="taxonomic scope" value="Bacteria"/>
</dbReference>
<dbReference type="GO" id="GO:0009231">
    <property type="term" value="P:riboflavin biosynthetic process"/>
    <property type="evidence" value="ECO:0007669"/>
    <property type="project" value="InterPro"/>
</dbReference>
<dbReference type="GO" id="GO:0008703">
    <property type="term" value="F:5-amino-6-(5-phosphoribosylamino)uracil reductase activity"/>
    <property type="evidence" value="ECO:0007669"/>
    <property type="project" value="InterPro"/>
</dbReference>
<evidence type="ECO:0000256" key="2">
    <source>
        <dbReference type="ARBA" id="ARBA00022857"/>
    </source>
</evidence>
<dbReference type="RefSeq" id="WP_005939391.1">
    <property type="nucleotide sequence ID" value="NZ_ATVK01000048.1"/>
</dbReference>
<comment type="caution">
    <text evidence="6">The sequence shown here is derived from an EMBL/GenBank/DDBJ whole genome shotgun (WGS) entry which is preliminary data.</text>
</comment>
<proteinExistence type="predicted"/>
<keyword evidence="7" id="KW-1185">Reference proteome</keyword>
<evidence type="ECO:0000313" key="7">
    <source>
        <dbReference type="Proteomes" id="UP000053405"/>
    </source>
</evidence>
<dbReference type="PANTHER" id="PTHR38011">
    <property type="entry name" value="DIHYDROFOLATE REDUCTASE FAMILY PROTEIN (AFU_ORTHOLOGUE AFUA_8G06820)"/>
    <property type="match status" value="1"/>
</dbReference>
<keyword evidence="2" id="KW-0521">NADP</keyword>
<dbReference type="OrthoDB" id="5243299at2"/>
<dbReference type="InterPro" id="IPR002734">
    <property type="entry name" value="RibDG_C"/>
</dbReference>
<dbReference type="InterPro" id="IPR050765">
    <property type="entry name" value="Riboflavin_Biosynth_HTPR"/>
</dbReference>
<reference evidence="6 7" key="1">
    <citation type="submission" date="2012-12" db="EMBL/GenBank/DDBJ databases">
        <title>Whole genome shotgun sequence of Gordonia hirsuta NBRC 16056.</title>
        <authorList>
            <person name="Isaki-Nakamura S."/>
            <person name="Hosoyama A."/>
            <person name="Tsuchikane K."/>
            <person name="Katsumata H."/>
            <person name="Baba S."/>
            <person name="Yamazaki S."/>
            <person name="Fujita N."/>
        </authorList>
    </citation>
    <scope>NUCLEOTIDE SEQUENCE [LARGE SCALE GENOMIC DNA]</scope>
    <source>
        <strain evidence="6 7">NBRC 16056</strain>
    </source>
</reference>
<dbReference type="Gene3D" id="3.40.430.10">
    <property type="entry name" value="Dihydrofolate Reductase, subunit A"/>
    <property type="match status" value="1"/>
</dbReference>
<feature type="region of interest" description="Disordered" evidence="4">
    <location>
        <begin position="1"/>
        <end position="21"/>
    </location>
</feature>
<evidence type="ECO:0000313" key="6">
    <source>
        <dbReference type="EMBL" id="GAC57387.1"/>
    </source>
</evidence>
<comment type="pathway">
    <text evidence="1">Cofactor biosynthesis; riboflavin biosynthesis.</text>
</comment>
<evidence type="ECO:0000256" key="4">
    <source>
        <dbReference type="SAM" id="MobiDB-lite"/>
    </source>
</evidence>
<dbReference type="SUPFAM" id="SSF53597">
    <property type="entry name" value="Dihydrofolate reductase-like"/>
    <property type="match status" value="1"/>
</dbReference>
<organism evidence="6 7">
    <name type="scientific">Gordonia hirsuta DSM 44140 = NBRC 16056</name>
    <dbReference type="NCBI Taxonomy" id="1121927"/>
    <lineage>
        <taxon>Bacteria</taxon>
        <taxon>Bacillati</taxon>
        <taxon>Actinomycetota</taxon>
        <taxon>Actinomycetes</taxon>
        <taxon>Mycobacteriales</taxon>
        <taxon>Gordoniaceae</taxon>
        <taxon>Gordonia</taxon>
    </lineage>
</organism>